<dbReference type="EMBL" id="VBOZ01000037">
    <property type="protein sequence ID" value="TMQ62656.1"/>
    <property type="molecule type" value="Genomic_DNA"/>
</dbReference>
<comment type="caution">
    <text evidence="2">The sequence shown here is derived from an EMBL/GenBank/DDBJ whole genome shotgun (WGS) entry which is preliminary data.</text>
</comment>
<evidence type="ECO:0000313" key="2">
    <source>
        <dbReference type="EMBL" id="TMQ62656.1"/>
    </source>
</evidence>
<organism evidence="2 3">
    <name type="scientific">Eiseniibacteriota bacterium</name>
    <dbReference type="NCBI Taxonomy" id="2212470"/>
    <lineage>
        <taxon>Bacteria</taxon>
        <taxon>Candidatus Eiseniibacteriota</taxon>
    </lineage>
</organism>
<protein>
    <recommendedName>
        <fullName evidence="4">DUF3553 domain-containing protein</fullName>
    </recommendedName>
</protein>
<evidence type="ECO:0000313" key="3">
    <source>
        <dbReference type="Proteomes" id="UP000317691"/>
    </source>
</evidence>
<evidence type="ECO:0008006" key="4">
    <source>
        <dbReference type="Google" id="ProtNLM"/>
    </source>
</evidence>
<dbReference type="Proteomes" id="UP000317691">
    <property type="component" value="Unassembled WGS sequence"/>
</dbReference>
<name>A0A538TGD5_UNCEI</name>
<reference evidence="2 3" key="1">
    <citation type="journal article" date="2019" name="Nat. Microbiol.">
        <title>Mediterranean grassland soil C-N compound turnover is dependent on rainfall and depth, and is mediated by genomically divergent microorganisms.</title>
        <authorList>
            <person name="Diamond S."/>
            <person name="Andeer P.F."/>
            <person name="Li Z."/>
            <person name="Crits-Christoph A."/>
            <person name="Burstein D."/>
            <person name="Anantharaman K."/>
            <person name="Lane K.R."/>
            <person name="Thomas B.C."/>
            <person name="Pan C."/>
            <person name="Northen T.R."/>
            <person name="Banfield J.F."/>
        </authorList>
    </citation>
    <scope>NUCLEOTIDE SEQUENCE [LARGE SCALE GENOMIC DNA]</scope>
    <source>
        <strain evidence="2">WS_9</strain>
    </source>
</reference>
<evidence type="ECO:0000256" key="1">
    <source>
        <dbReference type="SAM" id="MobiDB-lite"/>
    </source>
</evidence>
<gene>
    <name evidence="2" type="ORF">E6K79_11935</name>
</gene>
<feature type="compositionally biased region" description="Basic residues" evidence="1">
    <location>
        <begin position="73"/>
        <end position="84"/>
    </location>
</feature>
<accession>A0A538TGD5</accession>
<proteinExistence type="predicted"/>
<dbReference type="Pfam" id="PF21196">
    <property type="entry name" value="PcrA_UvrD_tudor"/>
    <property type="match status" value="1"/>
</dbReference>
<dbReference type="AlphaFoldDB" id="A0A538TGD5"/>
<feature type="region of interest" description="Disordered" evidence="1">
    <location>
        <begin position="51"/>
        <end position="84"/>
    </location>
</feature>
<sequence length="84" mass="9179">MSDQNFEVGDWVRHPEFGDGLILEAKGGGESASVLVSFPDNSRRRLMVKFARLSRLEPQPGPSSRSKQEGKARAKPGKKRAGGK</sequence>